<dbReference type="InterPro" id="IPR036322">
    <property type="entry name" value="WD40_repeat_dom_sf"/>
</dbReference>
<dbReference type="Proteomes" id="UP000278143">
    <property type="component" value="Unassembled WGS sequence"/>
</dbReference>
<evidence type="ECO:0008006" key="3">
    <source>
        <dbReference type="Google" id="ProtNLM"/>
    </source>
</evidence>
<sequence>QKLWFYAYQHRFSQWRNGLWYGALPMFSWREHLRQELAIRGRWREFGRRVEAQLEVQRKARKERLMRILANRTAIHDHTGTTDDAAPPMDDVFLDGALAEQLDDMDDSMEEFELDMSYLEDVDGNIKCDPVRQYLCYIKDVAGEDSAFQPRLTDFLVFDYESEKSGIVACGGYTRSELDYEVLVWSFPSWQLAARIPFLQPDNAELREELLELSWTARILVTAIKSNSAVEDTWQSICLYDLTEMPMRRIDAFEMAGPKFSPWVVCALPTSLERTKGNDPVRWQASLQVVMVGIESNIEQPRACILYYDYQKPPESRLNTMTLGNEAAYYVHFDPHYPAYVVSTHYMGIVCLWSAQDGSPLARICLPPNYCPDVVRLTGALYDTAYGGILSRLVVSTTPQFIDAAASNHILIYNLSHDPADHGFTTRVPPVAAEAADPRDNERPIIVANTHKLQLCPPGPTLAINEHHVQYEYAQQLQAIYQAAEEQQPLHRIQGSLIRILESRINRPSQMQPRGSLLFTEDIYGNTYGLDLEDNEILYKIPCGTNNNMMLVGDDIILLNRYSLSRLAVEHCPTVETLEL</sequence>
<organism evidence="1 2">
    <name type="scientific">Syncephalis pseudoplumigaleata</name>
    <dbReference type="NCBI Taxonomy" id="1712513"/>
    <lineage>
        <taxon>Eukaryota</taxon>
        <taxon>Fungi</taxon>
        <taxon>Fungi incertae sedis</taxon>
        <taxon>Zoopagomycota</taxon>
        <taxon>Zoopagomycotina</taxon>
        <taxon>Zoopagomycetes</taxon>
        <taxon>Zoopagales</taxon>
        <taxon>Piptocephalidaceae</taxon>
        <taxon>Syncephalis</taxon>
    </lineage>
</organism>
<feature type="non-terminal residue" evidence="1">
    <location>
        <position position="1"/>
    </location>
</feature>
<gene>
    <name evidence="1" type="ORF">SYNPS1DRAFT_24380</name>
</gene>
<protein>
    <recommendedName>
        <fullName evidence="3">WD40-repeat-containing domain protein</fullName>
    </recommendedName>
</protein>
<name>A0A4P9YVU8_9FUNG</name>
<dbReference type="AlphaFoldDB" id="A0A4P9YVU8"/>
<dbReference type="SUPFAM" id="SSF50978">
    <property type="entry name" value="WD40 repeat-like"/>
    <property type="match status" value="1"/>
</dbReference>
<accession>A0A4P9YVU8</accession>
<dbReference type="EMBL" id="KZ990874">
    <property type="protein sequence ID" value="RKP23562.1"/>
    <property type="molecule type" value="Genomic_DNA"/>
</dbReference>
<dbReference type="OrthoDB" id="5588230at2759"/>
<evidence type="ECO:0000313" key="1">
    <source>
        <dbReference type="EMBL" id="RKP23562.1"/>
    </source>
</evidence>
<reference evidence="2" key="1">
    <citation type="journal article" date="2018" name="Nat. Microbiol.">
        <title>Leveraging single-cell genomics to expand the fungal tree of life.</title>
        <authorList>
            <person name="Ahrendt S.R."/>
            <person name="Quandt C.A."/>
            <person name="Ciobanu D."/>
            <person name="Clum A."/>
            <person name="Salamov A."/>
            <person name="Andreopoulos B."/>
            <person name="Cheng J.F."/>
            <person name="Woyke T."/>
            <person name="Pelin A."/>
            <person name="Henrissat B."/>
            <person name="Reynolds N.K."/>
            <person name="Benny G.L."/>
            <person name="Smith M.E."/>
            <person name="James T.Y."/>
            <person name="Grigoriev I.V."/>
        </authorList>
    </citation>
    <scope>NUCLEOTIDE SEQUENCE [LARGE SCALE GENOMIC DNA]</scope>
    <source>
        <strain evidence="2">Benny S71-1</strain>
    </source>
</reference>
<keyword evidence="2" id="KW-1185">Reference proteome</keyword>
<evidence type="ECO:0000313" key="2">
    <source>
        <dbReference type="Proteomes" id="UP000278143"/>
    </source>
</evidence>
<proteinExistence type="predicted"/>